<dbReference type="EMBL" id="JNVU01000042">
    <property type="protein sequence ID" value="KEI43195.1"/>
    <property type="molecule type" value="Genomic_DNA"/>
</dbReference>
<organism evidence="1 2">
    <name type="scientific">Saccharopolyspora rectivirgula</name>
    <dbReference type="NCBI Taxonomy" id="28042"/>
    <lineage>
        <taxon>Bacteria</taxon>
        <taxon>Bacillati</taxon>
        <taxon>Actinomycetota</taxon>
        <taxon>Actinomycetes</taxon>
        <taxon>Pseudonocardiales</taxon>
        <taxon>Pseudonocardiaceae</taxon>
        <taxon>Saccharopolyspora</taxon>
    </lineage>
</organism>
<dbReference type="InterPro" id="IPR016031">
    <property type="entry name" value="Trp_RNA-bd_attenuator-like_dom"/>
</dbReference>
<dbReference type="eggNOG" id="COG2013">
    <property type="taxonomic scope" value="Bacteria"/>
</dbReference>
<comment type="caution">
    <text evidence="1">The sequence shown here is derived from an EMBL/GenBank/DDBJ whole genome shotgun (WGS) entry which is preliminary data.</text>
</comment>
<dbReference type="Pfam" id="PF01987">
    <property type="entry name" value="AIM24"/>
    <property type="match status" value="1"/>
</dbReference>
<dbReference type="Proteomes" id="UP000031419">
    <property type="component" value="Unassembled WGS sequence"/>
</dbReference>
<protein>
    <recommendedName>
        <fullName evidence="3">TIGR00266 family protein</fullName>
    </recommendedName>
</protein>
<evidence type="ECO:0000313" key="1">
    <source>
        <dbReference type="EMBL" id="KEI43195.1"/>
    </source>
</evidence>
<dbReference type="RefSeq" id="WP_029720004.1">
    <property type="nucleotide sequence ID" value="NZ_JAJUIW010000016.1"/>
</dbReference>
<dbReference type="PANTHER" id="PTHR43657:SF1">
    <property type="entry name" value="ALTERED INHERITANCE OF MITOCHONDRIA PROTEIN 24, MITOCHONDRIAL"/>
    <property type="match status" value="1"/>
</dbReference>
<accession>A0A073AUY2</accession>
<gene>
    <name evidence="1" type="ORF">GU90_17385</name>
</gene>
<dbReference type="OrthoDB" id="9779518at2"/>
<evidence type="ECO:0000313" key="2">
    <source>
        <dbReference type="Proteomes" id="UP000031419"/>
    </source>
</evidence>
<reference evidence="1 2" key="1">
    <citation type="submission" date="2014-06" db="EMBL/GenBank/DDBJ databases">
        <title>Saccharopolyspora rectivirgula DSM-43113 Genome sequencing.</title>
        <authorList>
            <person name="Barrera C."/>
            <person name="Millon L."/>
            <person name="Rognon B."/>
            <person name="Zaugg C."/>
            <person name="Monod M."/>
        </authorList>
    </citation>
    <scope>NUCLEOTIDE SEQUENCE [LARGE SCALE GENOMIC DNA]</scope>
    <source>
        <strain evidence="1 2">DSM 43113</strain>
    </source>
</reference>
<dbReference type="InterPro" id="IPR002838">
    <property type="entry name" value="AIM24"/>
</dbReference>
<proteinExistence type="predicted"/>
<dbReference type="SUPFAM" id="SSF51219">
    <property type="entry name" value="TRAP-like"/>
    <property type="match status" value="1"/>
</dbReference>
<sequence>MQVRTRHTPSFGVARLVLAPGEPVQVESGAMLATSYGVQMEARAQGGLLKSLARAALGGESFYVVTYTAPQQGGWVDVAPNLPGDVTVVELDGRVGWCLTKGSWLASASTVQMESRWGGFQNLFGGEGGFLTHLTGQGPVVAACYGALDVLNLQPGEYVTVDSGHVVGYADTVQSRLRQAGQGVVQSLKTGEGLVFDFAGPGQVLVQTRNPRALITWLQANGLGGQQQRR</sequence>
<evidence type="ECO:0008006" key="3">
    <source>
        <dbReference type="Google" id="ProtNLM"/>
    </source>
</evidence>
<dbReference type="PANTHER" id="PTHR43657">
    <property type="entry name" value="TRYPTOPHAN RNA-BINDING ATTENUATOR PROTEIN-LIKE PROTEIN"/>
    <property type="match status" value="1"/>
</dbReference>
<dbReference type="Gene3D" id="3.60.160.10">
    <property type="entry name" value="Mitochondrial biogenesis AIM24"/>
    <property type="match status" value="1"/>
</dbReference>
<keyword evidence="2" id="KW-1185">Reference proteome</keyword>
<dbReference type="STRING" id="28042.GU90_17385"/>
<dbReference type="InterPro" id="IPR036983">
    <property type="entry name" value="AIM24_sf"/>
</dbReference>
<dbReference type="AlphaFoldDB" id="A0A073AUY2"/>
<dbReference type="NCBIfam" id="TIGR00266">
    <property type="entry name" value="TIGR00266 family protein"/>
    <property type="match status" value="1"/>
</dbReference>
<name>A0A073AUY2_9PSEU</name>